<accession>A0AAD7QSD1</accession>
<dbReference type="Proteomes" id="UP001217417">
    <property type="component" value="Unassembled WGS sequence"/>
</dbReference>
<dbReference type="InterPro" id="IPR001810">
    <property type="entry name" value="F-box_dom"/>
</dbReference>
<keyword evidence="3" id="KW-1185">Reference proteome</keyword>
<evidence type="ECO:0000313" key="2">
    <source>
        <dbReference type="EMBL" id="KAJ8100632.1"/>
    </source>
</evidence>
<dbReference type="EMBL" id="JARPMG010000005">
    <property type="protein sequence ID" value="KAJ8100632.1"/>
    <property type="molecule type" value="Genomic_DNA"/>
</dbReference>
<dbReference type="GeneID" id="80881148"/>
<organism evidence="2 3">
    <name type="scientific">Lipomyces tetrasporus</name>
    <dbReference type="NCBI Taxonomy" id="54092"/>
    <lineage>
        <taxon>Eukaryota</taxon>
        <taxon>Fungi</taxon>
        <taxon>Dikarya</taxon>
        <taxon>Ascomycota</taxon>
        <taxon>Saccharomycotina</taxon>
        <taxon>Lipomycetes</taxon>
        <taxon>Lipomycetales</taxon>
        <taxon>Lipomycetaceae</taxon>
        <taxon>Lipomyces</taxon>
    </lineage>
</organism>
<sequence length="299" mass="34071">MHLDTLPIEISYGIFQYVTLYEIAAIDQTCRALHSVLSTNEDIWRNGLLRDYTREGLHYAVQMKQEMPDLHWRMICASMAYQWWFYIGDANYVMQIHDKKARVHGQLPVPGSNIGFLMVPWAKRTSGAVFIRIAYVPTGIRFRVFCCYQLAHDVPGIRTKRGDGKVPVDFAERINGNPLVCGYDAGHSLDSVPNDAAWAGETVARSVREHFVGEFSIPRIPQYGGKWQKIALLLEEEPFDRDSGLGLVYVRLVRVDEAGEFDNSFSMLWHEYAAYPDPDSSIFRQVVEDHNVRSGFGSS</sequence>
<dbReference type="InterPro" id="IPR036047">
    <property type="entry name" value="F-box-like_dom_sf"/>
</dbReference>
<gene>
    <name evidence="2" type="ORF">POJ06DRAFT_238129</name>
</gene>
<name>A0AAD7QSD1_9ASCO</name>
<dbReference type="SUPFAM" id="SSF81383">
    <property type="entry name" value="F-box domain"/>
    <property type="match status" value="1"/>
</dbReference>
<evidence type="ECO:0000259" key="1">
    <source>
        <dbReference type="PROSITE" id="PS50181"/>
    </source>
</evidence>
<feature type="domain" description="F-box" evidence="1">
    <location>
        <begin position="1"/>
        <end position="47"/>
    </location>
</feature>
<proteinExistence type="predicted"/>
<dbReference type="RefSeq" id="XP_056044082.1">
    <property type="nucleotide sequence ID" value="XM_056185982.1"/>
</dbReference>
<dbReference type="AlphaFoldDB" id="A0AAD7QSD1"/>
<protein>
    <recommendedName>
        <fullName evidence="1">F-box domain-containing protein</fullName>
    </recommendedName>
</protein>
<dbReference type="PROSITE" id="PS50181">
    <property type="entry name" value="FBOX"/>
    <property type="match status" value="1"/>
</dbReference>
<dbReference type="Pfam" id="PF12937">
    <property type="entry name" value="F-box-like"/>
    <property type="match status" value="1"/>
</dbReference>
<dbReference type="Gene3D" id="1.20.1280.50">
    <property type="match status" value="1"/>
</dbReference>
<comment type="caution">
    <text evidence="2">The sequence shown here is derived from an EMBL/GenBank/DDBJ whole genome shotgun (WGS) entry which is preliminary data.</text>
</comment>
<reference evidence="2" key="1">
    <citation type="submission" date="2023-03" db="EMBL/GenBank/DDBJ databases">
        <title>Near-Complete genome sequence of Lipomyces tetrasporous NRRL Y-64009, an oleaginous yeast capable of growing on lignocellulosic hydrolysates.</title>
        <authorList>
            <consortium name="Lawrence Berkeley National Laboratory"/>
            <person name="Jagtap S.S."/>
            <person name="Liu J.-J."/>
            <person name="Walukiewicz H.E."/>
            <person name="Pangilinan J."/>
            <person name="Lipzen A."/>
            <person name="Ahrendt S."/>
            <person name="Koriabine M."/>
            <person name="Cobaugh K."/>
            <person name="Salamov A."/>
            <person name="Yoshinaga Y."/>
            <person name="Ng V."/>
            <person name="Daum C."/>
            <person name="Grigoriev I.V."/>
            <person name="Slininger P.J."/>
            <person name="Dien B.S."/>
            <person name="Jin Y.-S."/>
            <person name="Rao C.V."/>
        </authorList>
    </citation>
    <scope>NUCLEOTIDE SEQUENCE</scope>
    <source>
        <strain evidence="2">NRRL Y-64009</strain>
    </source>
</reference>
<evidence type="ECO:0000313" key="3">
    <source>
        <dbReference type="Proteomes" id="UP001217417"/>
    </source>
</evidence>